<dbReference type="EMBL" id="QZJZ01000086">
    <property type="protein sequence ID" value="RJP57095.1"/>
    <property type="molecule type" value="Genomic_DNA"/>
</dbReference>
<dbReference type="InterPro" id="IPR011990">
    <property type="entry name" value="TPR-like_helical_dom_sf"/>
</dbReference>
<feature type="chain" id="PRO_5017387629" evidence="5">
    <location>
        <begin position="21"/>
        <end position="478"/>
    </location>
</feature>
<sequence>MRRIMIVLCILFACLLNGCAVFQMSPNEITYDDLHCLDNDAFQSNLNSIRGMLAQPENEFDIARAALTACRAINSDFDVDARLAQIDEYADELRPRIESCKTPEKKIQALTDFIWRKGFYTHTPYWTYFATARFANSLAGDDSDISSTLATKRGNCISLTILYLSLGKRVGLNLNGVVIPGHIFVRYTDSSDTQKIINIETTADGIQFSNADLQKVKNEIAYEMLTSYEFTHSHKETLASLLLNMGILYFTADEPHRAIALHELALEACVRHPELVFALATEYEQIGKIEKSESLYRRALLLSPRDPKFQWGLGNIYAAKNQNQQAIAMLEDTIQVLTDAEQKRGKDEKSDFQEDLLIVSHIDLAEIYLSMRRPNHAMRAITAAQKLYKDKTPIAYGQINYAVRIYSVVGKIYQSSGRYQEAIEYFEKALKKCPPPKVEYIRQVRLTLYERLIECCTATGDHEKAQYYSDEAKKISTL</sequence>
<evidence type="ECO:0000256" key="1">
    <source>
        <dbReference type="ARBA" id="ARBA00007100"/>
    </source>
</evidence>
<dbReference type="Gene3D" id="1.25.40.10">
    <property type="entry name" value="Tetratricopeptide repeat domain"/>
    <property type="match status" value="2"/>
</dbReference>
<evidence type="ECO:0000256" key="5">
    <source>
        <dbReference type="SAM" id="SignalP"/>
    </source>
</evidence>
<gene>
    <name evidence="7" type="ORF">C4541_10995</name>
</gene>
<name>A0A3A4QSX2_9BACT</name>
<dbReference type="PANTHER" id="PTHR12558:SF13">
    <property type="entry name" value="CELL DIVISION CYCLE PROTEIN 27 HOMOLOG"/>
    <property type="match status" value="1"/>
</dbReference>
<dbReference type="InterPro" id="IPR032698">
    <property type="entry name" value="SirB1_N"/>
</dbReference>
<reference evidence="7 8" key="1">
    <citation type="journal article" date="2017" name="ISME J.">
        <title>Energy and carbon metabolisms in a deep terrestrial subsurface fluid microbial community.</title>
        <authorList>
            <person name="Momper L."/>
            <person name="Jungbluth S.P."/>
            <person name="Lee M.D."/>
            <person name="Amend J.P."/>
        </authorList>
    </citation>
    <scope>NUCLEOTIDE SEQUENCE [LARGE SCALE GENOMIC DNA]</scope>
    <source>
        <strain evidence="7">SURF_26</strain>
    </source>
</reference>
<dbReference type="Proteomes" id="UP000266426">
    <property type="component" value="Unassembled WGS sequence"/>
</dbReference>
<evidence type="ECO:0000313" key="8">
    <source>
        <dbReference type="Proteomes" id="UP000266426"/>
    </source>
</evidence>
<evidence type="ECO:0000256" key="3">
    <source>
        <dbReference type="ARBA" id="ARBA00022803"/>
    </source>
</evidence>
<feature type="domain" description="Protein SirB1 N-terminal" evidence="6">
    <location>
        <begin position="83"/>
        <end position="220"/>
    </location>
</feature>
<keyword evidence="5" id="KW-0732">Signal</keyword>
<feature type="repeat" description="TPR" evidence="4">
    <location>
        <begin position="273"/>
        <end position="306"/>
    </location>
</feature>
<dbReference type="Pfam" id="PF13369">
    <property type="entry name" value="Transglut_core2"/>
    <property type="match status" value="1"/>
</dbReference>
<comment type="similarity">
    <text evidence="1">Belongs to the UPF0162 family.</text>
</comment>
<accession>A0A3A4QSX2</accession>
<evidence type="ECO:0000256" key="2">
    <source>
        <dbReference type="ARBA" id="ARBA00022737"/>
    </source>
</evidence>
<feature type="repeat" description="TPR" evidence="4">
    <location>
        <begin position="403"/>
        <end position="436"/>
    </location>
</feature>
<feature type="signal peptide" evidence="5">
    <location>
        <begin position="1"/>
        <end position="20"/>
    </location>
</feature>
<dbReference type="AlphaFoldDB" id="A0A3A4QSX2"/>
<dbReference type="Pfam" id="PF13432">
    <property type="entry name" value="TPR_16"/>
    <property type="match status" value="1"/>
</dbReference>
<dbReference type="PROSITE" id="PS50005">
    <property type="entry name" value="TPR"/>
    <property type="match status" value="2"/>
</dbReference>
<evidence type="ECO:0000259" key="6">
    <source>
        <dbReference type="Pfam" id="PF13369"/>
    </source>
</evidence>
<keyword evidence="3 4" id="KW-0802">TPR repeat</keyword>
<protein>
    <submittedName>
        <fullName evidence="7">Tetratricopeptide repeat protein</fullName>
    </submittedName>
</protein>
<dbReference type="InterPro" id="IPR019734">
    <property type="entry name" value="TPR_rpt"/>
</dbReference>
<dbReference type="Pfam" id="PF07719">
    <property type="entry name" value="TPR_2"/>
    <property type="match status" value="1"/>
</dbReference>
<proteinExistence type="inferred from homology"/>
<organism evidence="7 8">
    <name type="scientific">Candidatus Auribacter fodinae</name>
    <dbReference type="NCBI Taxonomy" id="2093366"/>
    <lineage>
        <taxon>Bacteria</taxon>
        <taxon>Pseudomonadati</taxon>
        <taxon>Candidatus Auribacterota</taxon>
        <taxon>Candidatus Auribacteria</taxon>
        <taxon>Candidatus Auribacterales</taxon>
        <taxon>Candidatus Auribacteraceae</taxon>
        <taxon>Candidatus Auribacter</taxon>
    </lineage>
</organism>
<evidence type="ECO:0000313" key="7">
    <source>
        <dbReference type="EMBL" id="RJP57095.1"/>
    </source>
</evidence>
<dbReference type="PROSITE" id="PS50293">
    <property type="entry name" value="TPR_REGION"/>
    <property type="match status" value="1"/>
</dbReference>
<dbReference type="SMART" id="SM00028">
    <property type="entry name" value="TPR"/>
    <property type="match status" value="5"/>
</dbReference>
<keyword evidence="2" id="KW-0677">Repeat</keyword>
<dbReference type="PANTHER" id="PTHR12558">
    <property type="entry name" value="CELL DIVISION CYCLE 16,23,27"/>
    <property type="match status" value="1"/>
</dbReference>
<evidence type="ECO:0000256" key="4">
    <source>
        <dbReference type="PROSITE-ProRule" id="PRU00339"/>
    </source>
</evidence>
<comment type="caution">
    <text evidence="7">The sequence shown here is derived from an EMBL/GenBank/DDBJ whole genome shotgun (WGS) entry which is preliminary data.</text>
</comment>
<dbReference type="SUPFAM" id="SSF48452">
    <property type="entry name" value="TPR-like"/>
    <property type="match status" value="1"/>
</dbReference>
<dbReference type="InterPro" id="IPR013105">
    <property type="entry name" value="TPR_2"/>
</dbReference>